<keyword evidence="1" id="KW-1133">Transmembrane helix</keyword>
<name>A0A2S8FJN0_9BACT</name>
<dbReference type="AlphaFoldDB" id="A0A2S8FJN0"/>
<feature type="transmembrane region" description="Helical" evidence="1">
    <location>
        <begin position="36"/>
        <end position="54"/>
    </location>
</feature>
<evidence type="ECO:0000313" key="3">
    <source>
        <dbReference type="Proteomes" id="UP000238322"/>
    </source>
</evidence>
<sequence length="125" mass="13187">MLIFDALISFVLGAVLAVFPKSFIDLLGLPATETTFYPRLLGAVVIGIAIALVYECRRSANERSGLGLGGAIAIDLSAAAFLGCWLIFSWMTLPLRGALVLGSVTTLLISVSVLGFVAQRQKASQ</sequence>
<evidence type="ECO:0000313" key="2">
    <source>
        <dbReference type="EMBL" id="PQO32134.1"/>
    </source>
</evidence>
<dbReference type="EMBL" id="PUHY01000012">
    <property type="protein sequence ID" value="PQO32134.1"/>
    <property type="molecule type" value="Genomic_DNA"/>
</dbReference>
<keyword evidence="1" id="KW-0472">Membrane</keyword>
<evidence type="ECO:0000256" key="1">
    <source>
        <dbReference type="SAM" id="Phobius"/>
    </source>
</evidence>
<keyword evidence="1" id="KW-0812">Transmembrane</keyword>
<organism evidence="2 3">
    <name type="scientific">Blastopirellula marina</name>
    <dbReference type="NCBI Taxonomy" id="124"/>
    <lineage>
        <taxon>Bacteria</taxon>
        <taxon>Pseudomonadati</taxon>
        <taxon>Planctomycetota</taxon>
        <taxon>Planctomycetia</taxon>
        <taxon>Pirellulales</taxon>
        <taxon>Pirellulaceae</taxon>
        <taxon>Blastopirellula</taxon>
    </lineage>
</organism>
<comment type="caution">
    <text evidence="2">The sequence shown here is derived from an EMBL/GenBank/DDBJ whole genome shotgun (WGS) entry which is preliminary data.</text>
</comment>
<accession>A0A2S8FJN0</accession>
<feature type="transmembrane region" description="Helical" evidence="1">
    <location>
        <begin position="97"/>
        <end position="118"/>
    </location>
</feature>
<dbReference type="Proteomes" id="UP000238322">
    <property type="component" value="Unassembled WGS sequence"/>
</dbReference>
<reference evidence="2 3" key="1">
    <citation type="submission" date="2018-02" db="EMBL/GenBank/DDBJ databases">
        <title>Comparative genomes isolates from brazilian mangrove.</title>
        <authorList>
            <person name="Araujo J.E."/>
            <person name="Taketani R.G."/>
            <person name="Silva M.C.P."/>
            <person name="Loureco M.V."/>
            <person name="Andreote F.D."/>
        </authorList>
    </citation>
    <scope>NUCLEOTIDE SEQUENCE [LARGE SCALE GENOMIC DNA]</scope>
    <source>
        <strain evidence="2 3">Hex-1 MGV</strain>
    </source>
</reference>
<proteinExistence type="predicted"/>
<feature type="transmembrane region" description="Helical" evidence="1">
    <location>
        <begin position="66"/>
        <end position="91"/>
    </location>
</feature>
<gene>
    <name evidence="2" type="ORF">C5Y83_18015</name>
</gene>
<protein>
    <submittedName>
        <fullName evidence="2">Uncharacterized protein</fullName>
    </submittedName>
</protein>